<dbReference type="GO" id="GO:0006508">
    <property type="term" value="P:proteolysis"/>
    <property type="evidence" value="ECO:0007669"/>
    <property type="project" value="UniProtKB-KW"/>
</dbReference>
<dbReference type="PROSITE" id="PS51892">
    <property type="entry name" value="SUBTILASE"/>
    <property type="match status" value="1"/>
</dbReference>
<keyword evidence="5" id="KW-0031">Aminopeptidase</keyword>
<feature type="region of interest" description="Disordered" evidence="11">
    <location>
        <begin position="1242"/>
        <end position="1261"/>
    </location>
</feature>
<dbReference type="InterPro" id="IPR046940">
    <property type="entry name" value="TPPII_Ig-like_sf"/>
</dbReference>
<dbReference type="PRINTS" id="PR00723">
    <property type="entry name" value="SUBTILISIN"/>
</dbReference>
<feature type="domain" description="Peptidase S8/S53" evidence="12">
    <location>
        <begin position="34"/>
        <end position="495"/>
    </location>
</feature>
<dbReference type="Gene3D" id="3.40.50.200">
    <property type="entry name" value="Peptidase S8/S53 domain"/>
    <property type="match status" value="1"/>
</dbReference>
<reference evidence="17" key="3">
    <citation type="submission" date="2022-06" db="UniProtKB">
        <authorList>
            <consortium name="EnsemblMetazoa"/>
        </authorList>
    </citation>
    <scope>IDENTIFICATION</scope>
</reference>
<dbReference type="InterPro" id="IPR048384">
    <property type="entry name" value="TPPII_GBD"/>
</dbReference>
<organism evidence="16">
    <name type="scientific">Sarcoptes scabiei</name>
    <name type="common">Itch mite</name>
    <name type="synonym">Acarus scabiei</name>
    <dbReference type="NCBI Taxonomy" id="52283"/>
    <lineage>
        <taxon>Eukaryota</taxon>
        <taxon>Metazoa</taxon>
        <taxon>Ecdysozoa</taxon>
        <taxon>Arthropoda</taxon>
        <taxon>Chelicerata</taxon>
        <taxon>Arachnida</taxon>
        <taxon>Acari</taxon>
        <taxon>Acariformes</taxon>
        <taxon>Sarcoptiformes</taxon>
        <taxon>Astigmata</taxon>
        <taxon>Psoroptidia</taxon>
        <taxon>Sarcoptoidea</taxon>
        <taxon>Sarcoptidae</taxon>
        <taxon>Sarcoptinae</taxon>
        <taxon>Sarcoptes</taxon>
    </lineage>
</organism>
<dbReference type="Pfam" id="PF21316">
    <property type="entry name" value="TPPII_GBD"/>
    <property type="match status" value="1"/>
</dbReference>
<evidence type="ECO:0000256" key="4">
    <source>
        <dbReference type="ARBA" id="ARBA00020244"/>
    </source>
</evidence>
<feature type="domain" description="Tripeptidyl peptidase II second Ig-like" evidence="13">
    <location>
        <begin position="793"/>
        <end position="969"/>
    </location>
</feature>
<dbReference type="EC" id="3.4.14.10" evidence="3"/>
<evidence type="ECO:0000256" key="7">
    <source>
        <dbReference type="ARBA" id="ARBA00022801"/>
    </source>
</evidence>
<dbReference type="EMBL" id="WVUK01000065">
    <property type="protein sequence ID" value="KAF7488991.1"/>
    <property type="molecule type" value="Genomic_DNA"/>
</dbReference>
<dbReference type="InterPro" id="IPR022229">
    <property type="entry name" value="TPPII_Ig-like-2"/>
</dbReference>
<dbReference type="InterPro" id="IPR000209">
    <property type="entry name" value="Peptidase_S8/S53_dom"/>
</dbReference>
<dbReference type="SUPFAM" id="SSF52743">
    <property type="entry name" value="Subtilisin-like"/>
    <property type="match status" value="1"/>
</dbReference>
<sequence>MSCEKFEEFPFHALLPKRETQAFSFLTKHPEYDGRTIKIGILDSGVDPGAPGLSVTSDGKPKIIDVMDATGAGDVDTSTVVEIDSEGFITGLTKRKLRIPLDWKNPTGKYHIGVKNVYELFPESVRTRIKKDYVKKVFQPIHKPLLAEAMKKLEAFKLKHPDDEIIEDSNERLELMMERDELKAQVELLKTTQTKISDLGPTFDCIVFHDGEFWKACIDTTGEGRLDECTLLGNYRECFKFGTISENDKYNYAVNIHNDGNLLEIVGQCSAHGTHVASIAAANFPDDPDRNGVAPGAQLVSIIIGDSRLGTMETGSSIIRAYIKAIESGCDLINMSYGEHGHWAEGKVFDWAYELVHKHGVIYVCSAGNAGPALTTVGTPPTMPTESIIGVGAYVTPEMMIAEYSMREKLPGSAYSWSSRGPTMNGGLGVTVCGPGGAITSVPNWSLKHGVLMNGTSMASPNVCGCIALLLSGMKQKGLQYSPFSIRASLVNTALKVPDFEPFTHGNGLVQVEKAFEHLTTYSSESIERDIHFKITCDTNNQLGIYLRELEEVRKPSIHTINVTPLLFRDDNQDEKIRFEMNLNLNCDVSWVQYPKYFNLTYATRSFQVRIDPSSLKDGTVNETWIQAYDVNCCEKGPVFKILITVIKPIVISNDKYKFCDFSKPGSFKRVFLDVPMHATSARINVHNGHQTDVGKFVLHTSQNIPQKSFRKNELMKNFVINPDSDVTFAQDVIGGRTIEICFGKWWSCYMQTETVVEIEFQQISLNDSEAISIVASDCVTRTEIQNHGHQAIRINPSVKLKNFIQSIKPNDFKIRPLGHRDVWPEGRTRYELVLTYPIKLPKNSECTFSMPLLSETLYESPFESQLWMLFDSNKQYITSGDAYPSHYYKKLDKGDYKIMLQICHDSITQLESLQELPIQIVHQLKDSINLPVYFSHYKAISSAENKKSNMILNPQQVQPLFISSVSNGSCMPAFKHLPIKFPGVFTGILKLDDEGKKLKKFSVKLFYDCDTTTKSLKNNENESSNAKNAAEEKDLIEMKLGLLAKLDKSNADKYFNELESDLNISKDVKFLLAKLQTKANEKIKSDHHNLEQSSMAVDECPKEKELKIQIDIANKILETIELKEFINSFGALKLDSKRLLSTQTQAKMIEKNKSIVADTLSIKGTALCRLIKHLKNHHKNVTVNSNLYLEVYEIYRNLALILDNLNEGKALKFVEKQALMQNHYGRYIKSLLKQADESSLLSSSSTSSPSNNGGNGNDSDFYKTSKKEIDIKLIKAFNQVGWTHLSKHFERQINVKFPPGYRKF</sequence>
<comment type="similarity">
    <text evidence="2 10">Belongs to the peptidase S8 family.</text>
</comment>
<dbReference type="PROSITE" id="PS00137">
    <property type="entry name" value="SUBTILASE_HIS"/>
    <property type="match status" value="1"/>
</dbReference>
<evidence type="ECO:0000256" key="8">
    <source>
        <dbReference type="ARBA" id="ARBA00022825"/>
    </source>
</evidence>
<dbReference type="Proteomes" id="UP000070412">
    <property type="component" value="Unassembled WGS sequence"/>
</dbReference>
<evidence type="ECO:0000256" key="5">
    <source>
        <dbReference type="ARBA" id="ARBA00022438"/>
    </source>
</evidence>
<dbReference type="OrthoDB" id="6424942at2759"/>
<dbReference type="InterPro" id="IPR015500">
    <property type="entry name" value="Peptidase_S8_subtilisin-rel"/>
</dbReference>
<reference evidence="18" key="1">
    <citation type="journal article" date="2020" name="PLoS Negl. Trop. Dis.">
        <title>High-quality nuclear genome for Sarcoptes scabiei-A critical resource for a neglected parasite.</title>
        <authorList>
            <person name="Korhonen P.K."/>
            <person name="Gasser R.B."/>
            <person name="Ma G."/>
            <person name="Wang T."/>
            <person name="Stroehlein A.J."/>
            <person name="Young N.D."/>
            <person name="Ang C.S."/>
            <person name="Fernando D.D."/>
            <person name="Lu H.C."/>
            <person name="Taylor S."/>
            <person name="Reynolds S.L."/>
            <person name="Mofiz E."/>
            <person name="Najaraj S.H."/>
            <person name="Gowda H."/>
            <person name="Madugundu A."/>
            <person name="Renuse S."/>
            <person name="Holt D."/>
            <person name="Pandey A."/>
            <person name="Papenfuss A.T."/>
            <person name="Fischer K."/>
        </authorList>
    </citation>
    <scope>NUCLEOTIDE SEQUENCE [LARGE SCALE GENOMIC DNA]</scope>
</reference>
<dbReference type="GO" id="GO:0008240">
    <property type="term" value="F:tripeptidyl-peptidase activity"/>
    <property type="evidence" value="ECO:0007669"/>
    <property type="project" value="UniProtKB-EC"/>
</dbReference>
<dbReference type="PROSITE" id="PS00138">
    <property type="entry name" value="SUBTILASE_SER"/>
    <property type="match status" value="1"/>
</dbReference>
<protein>
    <recommendedName>
        <fullName evidence="4">Tripeptidyl-peptidase 2</fullName>
        <ecNumber evidence="3">3.4.14.10</ecNumber>
    </recommendedName>
    <alternativeName>
        <fullName evidence="9">Tripeptidyl aminopeptidase</fullName>
    </alternativeName>
</protein>
<dbReference type="InterPro" id="IPR023828">
    <property type="entry name" value="Peptidase_S8_Ser-AS"/>
</dbReference>
<dbReference type="CDD" id="cd04857">
    <property type="entry name" value="Peptidases_S8_Tripeptidyl_Aminopeptidase_II"/>
    <property type="match status" value="1"/>
</dbReference>
<evidence type="ECO:0000259" key="15">
    <source>
        <dbReference type="Pfam" id="PF21316"/>
    </source>
</evidence>
<evidence type="ECO:0000256" key="10">
    <source>
        <dbReference type="PROSITE-ProRule" id="PRU01240"/>
    </source>
</evidence>
<gene>
    <name evidence="16" type="ORF">SSS_3081</name>
</gene>
<dbReference type="FunFam" id="3.40.50.200:FF:000003">
    <property type="entry name" value="Tripeptidyl peptidase 2"/>
    <property type="match status" value="1"/>
</dbReference>
<dbReference type="Pfam" id="PF21223">
    <property type="entry name" value="TPPII_Ig-like-1"/>
    <property type="match status" value="1"/>
</dbReference>
<dbReference type="InterPro" id="IPR046939">
    <property type="entry name" value="TPPII_C_sf"/>
</dbReference>
<dbReference type="Gene3D" id="2.20.25.690">
    <property type="match status" value="1"/>
</dbReference>
<evidence type="ECO:0000259" key="12">
    <source>
        <dbReference type="Pfam" id="PF00082"/>
    </source>
</evidence>
<dbReference type="Gene3D" id="1.25.40.710">
    <property type="match status" value="1"/>
</dbReference>
<dbReference type="InterPro" id="IPR036852">
    <property type="entry name" value="Peptidase_S8/S53_dom_sf"/>
</dbReference>
<accession>A0A834R5G3</accession>
<feature type="active site" description="Charge relay system" evidence="10">
    <location>
        <position position="272"/>
    </location>
</feature>
<evidence type="ECO:0000256" key="2">
    <source>
        <dbReference type="ARBA" id="ARBA00011073"/>
    </source>
</evidence>
<dbReference type="PANTHER" id="PTHR43806:SF14">
    <property type="entry name" value="TRIPEPTIDYL-PEPTIDASE 2"/>
    <property type="match status" value="1"/>
</dbReference>
<evidence type="ECO:0000256" key="1">
    <source>
        <dbReference type="ARBA" id="ARBA00001910"/>
    </source>
</evidence>
<evidence type="ECO:0000259" key="14">
    <source>
        <dbReference type="Pfam" id="PF21223"/>
    </source>
</evidence>
<dbReference type="Gene3D" id="6.10.250.3080">
    <property type="match status" value="1"/>
</dbReference>
<evidence type="ECO:0000256" key="9">
    <source>
        <dbReference type="ARBA" id="ARBA00032232"/>
    </source>
</evidence>
<feature type="active site" description="Charge relay system" evidence="10">
    <location>
        <position position="43"/>
    </location>
</feature>
<dbReference type="Pfam" id="PF12580">
    <property type="entry name" value="TPPII"/>
    <property type="match status" value="1"/>
</dbReference>
<dbReference type="EnsemblMetazoa" id="SSS_3081s_mrna">
    <property type="protein sequence ID" value="KAF7488991.1"/>
    <property type="gene ID" value="SSS_3081"/>
</dbReference>
<feature type="domain" description="Tripeptidyl-peptidase II galactose-binding" evidence="15">
    <location>
        <begin position="664"/>
        <end position="749"/>
    </location>
</feature>
<dbReference type="InterPro" id="IPR050131">
    <property type="entry name" value="Peptidase_S8_subtilisin-like"/>
</dbReference>
<dbReference type="Pfam" id="PF00082">
    <property type="entry name" value="Peptidase_S8"/>
    <property type="match status" value="1"/>
</dbReference>
<dbReference type="Gene3D" id="2.60.40.3170">
    <property type="match status" value="1"/>
</dbReference>
<keyword evidence="6 10" id="KW-0645">Protease</keyword>
<name>A0A834R5G3_SARSC</name>
<evidence type="ECO:0000256" key="6">
    <source>
        <dbReference type="ARBA" id="ARBA00022670"/>
    </source>
</evidence>
<dbReference type="InterPro" id="IPR022398">
    <property type="entry name" value="Peptidase_S8_His-AS"/>
</dbReference>
<proteinExistence type="inferred from homology"/>
<dbReference type="GO" id="GO:0005829">
    <property type="term" value="C:cytosol"/>
    <property type="evidence" value="ECO:0007669"/>
    <property type="project" value="TreeGrafter"/>
</dbReference>
<dbReference type="PANTHER" id="PTHR43806">
    <property type="entry name" value="PEPTIDASE S8"/>
    <property type="match status" value="1"/>
</dbReference>
<dbReference type="InterPro" id="IPR048383">
    <property type="entry name" value="TPPII_Ig-like-1"/>
</dbReference>
<keyword evidence="18" id="KW-1185">Reference proteome</keyword>
<feature type="active site" description="Charge relay system" evidence="10">
    <location>
        <position position="457"/>
    </location>
</feature>
<evidence type="ECO:0000313" key="16">
    <source>
        <dbReference type="EMBL" id="KAF7488991.1"/>
    </source>
</evidence>
<dbReference type="InterPro" id="IPR034051">
    <property type="entry name" value="TPP_II_domain"/>
</dbReference>
<keyword evidence="7 10" id="KW-0378">Hydrolase</keyword>
<feature type="compositionally biased region" description="Low complexity" evidence="11">
    <location>
        <begin position="1242"/>
        <end position="1253"/>
    </location>
</feature>
<evidence type="ECO:0000313" key="17">
    <source>
        <dbReference type="EnsemblMetazoa" id="KAF7488991.1"/>
    </source>
</evidence>
<evidence type="ECO:0000256" key="3">
    <source>
        <dbReference type="ARBA" id="ARBA00012462"/>
    </source>
</evidence>
<comment type="catalytic activity">
    <reaction evidence="1">
        <text>Release of an N-terminal tripeptide from a polypeptide.</text>
        <dbReference type="EC" id="3.4.14.10"/>
    </reaction>
</comment>
<dbReference type="GO" id="GO:0004177">
    <property type="term" value="F:aminopeptidase activity"/>
    <property type="evidence" value="ECO:0007669"/>
    <property type="project" value="UniProtKB-KW"/>
</dbReference>
<keyword evidence="8 10" id="KW-0720">Serine protease</keyword>
<evidence type="ECO:0000256" key="11">
    <source>
        <dbReference type="SAM" id="MobiDB-lite"/>
    </source>
</evidence>
<feature type="domain" description="Tripeptidyl-peptidase II first Ig-like" evidence="14">
    <location>
        <begin position="531"/>
        <end position="647"/>
    </location>
</feature>
<evidence type="ECO:0000313" key="18">
    <source>
        <dbReference type="Proteomes" id="UP000070412"/>
    </source>
</evidence>
<dbReference type="GO" id="GO:0004252">
    <property type="term" value="F:serine-type endopeptidase activity"/>
    <property type="evidence" value="ECO:0007669"/>
    <property type="project" value="UniProtKB-UniRule"/>
</dbReference>
<reference evidence="16" key="2">
    <citation type="submission" date="2020-01" db="EMBL/GenBank/DDBJ databases">
        <authorList>
            <person name="Korhonen P.K.K."/>
            <person name="Guangxu M.G."/>
            <person name="Wang T.W."/>
            <person name="Stroehlein A.J.S."/>
            <person name="Young N.D."/>
            <person name="Ang C.-S.A."/>
            <person name="Fernando D.W.F."/>
            <person name="Lu H.L."/>
            <person name="Taylor S.T."/>
            <person name="Ehtesham M.E.M."/>
            <person name="Najaraj S.H.N."/>
            <person name="Harsha G.H.G."/>
            <person name="Madugundu A.M."/>
            <person name="Renuse S.R."/>
            <person name="Holt D.H."/>
            <person name="Pandey A.P."/>
            <person name="Papenfuss A.P."/>
            <person name="Gasser R.B.G."/>
            <person name="Fischer K.F."/>
        </authorList>
    </citation>
    <scope>NUCLEOTIDE SEQUENCE</scope>
    <source>
        <strain evidence="16">SSS_KF_BRIS2020</strain>
    </source>
</reference>
<evidence type="ECO:0000259" key="13">
    <source>
        <dbReference type="Pfam" id="PF12580"/>
    </source>
</evidence>